<keyword evidence="3" id="KW-0328">Glycosyltransferase</keyword>
<dbReference type="EC" id="2.4.-.-" evidence="3"/>
<dbReference type="PANTHER" id="PTHR12526:SF630">
    <property type="entry name" value="GLYCOSYLTRANSFERASE"/>
    <property type="match status" value="1"/>
</dbReference>
<evidence type="ECO:0000259" key="2">
    <source>
        <dbReference type="Pfam" id="PF13439"/>
    </source>
</evidence>
<dbReference type="PANTHER" id="PTHR12526">
    <property type="entry name" value="GLYCOSYLTRANSFERASE"/>
    <property type="match status" value="1"/>
</dbReference>
<keyword evidence="3" id="KW-0808">Transferase</keyword>
<gene>
    <name evidence="3" type="ORF">K4G66_15200</name>
</gene>
<name>A0AA49PZ85_9BACT</name>
<dbReference type="Gene3D" id="3.40.50.2000">
    <property type="entry name" value="Glycogen Phosphorylase B"/>
    <property type="match status" value="2"/>
</dbReference>
<dbReference type="InterPro" id="IPR028098">
    <property type="entry name" value="Glyco_trans_4-like_N"/>
</dbReference>
<dbReference type="InterPro" id="IPR001296">
    <property type="entry name" value="Glyco_trans_1"/>
</dbReference>
<reference evidence="3" key="1">
    <citation type="journal article" date="2023" name="Comput. Struct. Biotechnol. J.">
        <title>Discovery of a novel marine Bacteroidetes with a rich repertoire of carbohydrate-active enzymes.</title>
        <authorList>
            <person name="Chen B."/>
            <person name="Liu G."/>
            <person name="Chen Q."/>
            <person name="Wang H."/>
            <person name="Liu L."/>
            <person name="Tang K."/>
        </authorList>
    </citation>
    <scope>NUCLEOTIDE SEQUENCE</scope>
    <source>
        <strain evidence="3">TK19036</strain>
    </source>
</reference>
<dbReference type="EMBL" id="CP120682">
    <property type="protein sequence ID" value="WKN40039.1"/>
    <property type="molecule type" value="Genomic_DNA"/>
</dbReference>
<proteinExistence type="predicted"/>
<evidence type="ECO:0000259" key="1">
    <source>
        <dbReference type="Pfam" id="PF00534"/>
    </source>
</evidence>
<reference evidence="3" key="2">
    <citation type="journal article" date="2024" name="Antonie Van Leeuwenhoek">
        <title>Roseihalotalea indica gen. nov., sp. nov., a halophilic Bacteroidetes from mesopelagic Southwest Indian Ocean with higher carbohydrate metabolic potential.</title>
        <authorList>
            <person name="Chen B."/>
            <person name="Zhang M."/>
            <person name="Lin D."/>
            <person name="Ye J."/>
            <person name="Tang K."/>
        </authorList>
    </citation>
    <scope>NUCLEOTIDE SEQUENCE</scope>
    <source>
        <strain evidence="3">TK19036</strain>
    </source>
</reference>
<feature type="domain" description="Glycosyltransferase subfamily 4-like N-terminal" evidence="2">
    <location>
        <begin position="69"/>
        <end position="170"/>
    </location>
</feature>
<sequence length="374" mass="42047">MKKVKIAIISPEKAPYSATFIQAHIDLLDAHIKHLYGIFFPTDSSDGHYQLRENKQVAKIFQKVKLHQTYKGLFKNPVLEEYLREEEIQLVLAEFGVVGSEIYEVCKHLQLPLIVHFHGYDAYNYAIFNNRNRMKKYLAMFDYARFLIVVSNHMQQQLVNQGAPAEKLILNPYGPNESFYEVKPSFEDVNFVAVGRFVDKKAPHNTIRAFKQVIQQVPEAHLIMAGDGPLLEPCKDLVKDLHIEHSVTFIGSATHEQVVALFGKAYCFVQHSVVAPNGDSEGTPVAILEAGAAALPVVATRHAGIQDVIIEGETGYLVDEGDIDGMASRMITLGLNPDLAREMGEKNQRRIRANYTMSNHITIIDQLIHKALSL</sequence>
<protein>
    <submittedName>
        <fullName evidence="3">Glycosyltransferase</fullName>
        <ecNumber evidence="3">2.4.-.-</ecNumber>
    </submittedName>
</protein>
<accession>A0AA49PZ85</accession>
<dbReference type="AlphaFoldDB" id="A0AA49PZ85"/>
<dbReference type="Pfam" id="PF00534">
    <property type="entry name" value="Glycos_transf_1"/>
    <property type="match status" value="1"/>
</dbReference>
<evidence type="ECO:0000313" key="3">
    <source>
        <dbReference type="EMBL" id="WKN40039.1"/>
    </source>
</evidence>
<dbReference type="SUPFAM" id="SSF53756">
    <property type="entry name" value="UDP-Glycosyltransferase/glycogen phosphorylase"/>
    <property type="match status" value="1"/>
</dbReference>
<feature type="domain" description="Glycosyl transferase family 1" evidence="1">
    <location>
        <begin position="191"/>
        <end position="349"/>
    </location>
</feature>
<organism evidence="3">
    <name type="scientific">Roseihalotalea indica</name>
    <dbReference type="NCBI Taxonomy" id="2867963"/>
    <lineage>
        <taxon>Bacteria</taxon>
        <taxon>Pseudomonadati</taxon>
        <taxon>Bacteroidota</taxon>
        <taxon>Cytophagia</taxon>
        <taxon>Cytophagales</taxon>
        <taxon>Catalimonadaceae</taxon>
        <taxon>Roseihalotalea</taxon>
    </lineage>
</organism>
<dbReference type="Pfam" id="PF13439">
    <property type="entry name" value="Glyco_transf_4"/>
    <property type="match status" value="1"/>
</dbReference>
<dbReference type="GO" id="GO:0016757">
    <property type="term" value="F:glycosyltransferase activity"/>
    <property type="evidence" value="ECO:0007669"/>
    <property type="project" value="UniProtKB-KW"/>
</dbReference>